<evidence type="ECO:0000313" key="3">
    <source>
        <dbReference type="Proteomes" id="UP001431429"/>
    </source>
</evidence>
<dbReference type="EMBL" id="JAMQAW010000016">
    <property type="protein sequence ID" value="MCM2389958.1"/>
    <property type="molecule type" value="Genomic_DNA"/>
</dbReference>
<feature type="non-terminal residue" evidence="2">
    <location>
        <position position="308"/>
    </location>
</feature>
<evidence type="ECO:0000313" key="2">
    <source>
        <dbReference type="EMBL" id="MCM2389958.1"/>
    </source>
</evidence>
<reference evidence="2" key="1">
    <citation type="submission" date="2022-06" db="EMBL/GenBank/DDBJ databases">
        <title>Genome public.</title>
        <authorList>
            <person name="Sun Q."/>
        </authorList>
    </citation>
    <scope>NUCLEOTIDE SEQUENCE</scope>
    <source>
        <strain evidence="2">CWNU-1</strain>
    </source>
</reference>
<gene>
    <name evidence="2" type="ORF">NBG84_16950</name>
</gene>
<keyword evidence="3" id="KW-1185">Reference proteome</keyword>
<dbReference type="PANTHER" id="PTHR45527">
    <property type="entry name" value="NONRIBOSOMAL PEPTIDE SYNTHETASE"/>
    <property type="match status" value="1"/>
</dbReference>
<feature type="domain" description="AMP-dependent synthetase/ligase" evidence="1">
    <location>
        <begin position="35"/>
        <end position="307"/>
    </location>
</feature>
<dbReference type="InterPro" id="IPR020845">
    <property type="entry name" value="AMP-binding_CS"/>
</dbReference>
<organism evidence="2 3">
    <name type="scientific">Streptomyces albipurpureus</name>
    <dbReference type="NCBI Taxonomy" id="2897419"/>
    <lineage>
        <taxon>Bacteria</taxon>
        <taxon>Bacillati</taxon>
        <taxon>Actinomycetota</taxon>
        <taxon>Actinomycetes</taxon>
        <taxon>Kitasatosporales</taxon>
        <taxon>Streptomycetaceae</taxon>
        <taxon>Streptomyces</taxon>
    </lineage>
</organism>
<sequence>IGQIDILTPAERHQLLVEWNDTARDVPETLLPQLFETQVMATPDAIAVVFEDQQLTYRELNARANQLARYLIGQGAGSEGLVGLALPRSAELIVALLAVLKSGAGYVPIDPEYPVDRIAFMLADAQPVLLITDTDAAPTLPNTEGVCRVLLDDEATIEAVGQLSAADVTDTDRARALLPQHPAYVIYTSGSTGKPKGVVVSQVGLVNFLGAARGFCPLGGGDRLLAVTTVAFDIAALELYLPLVSGAGVVVAGSVVVRDSFALGALVESAGVSVLQATPSLWQALVSDVPDCVSGVRMLVGGEALPAV</sequence>
<accession>A0ABT0UN63</accession>
<feature type="non-terminal residue" evidence="2">
    <location>
        <position position="1"/>
    </location>
</feature>
<dbReference type="PROSITE" id="PS00455">
    <property type="entry name" value="AMP_BINDING"/>
    <property type="match status" value="1"/>
</dbReference>
<name>A0ABT0UN63_9ACTN</name>
<dbReference type="SUPFAM" id="SSF56801">
    <property type="entry name" value="Acetyl-CoA synthetase-like"/>
    <property type="match status" value="1"/>
</dbReference>
<dbReference type="InterPro" id="IPR020459">
    <property type="entry name" value="AMP-binding"/>
</dbReference>
<dbReference type="RefSeq" id="WP_250920304.1">
    <property type="nucleotide sequence ID" value="NZ_JAMQAW010000016.1"/>
</dbReference>
<dbReference type="Proteomes" id="UP001431429">
    <property type="component" value="Unassembled WGS sequence"/>
</dbReference>
<protein>
    <submittedName>
        <fullName evidence="2">AMP-binding protein</fullName>
    </submittedName>
</protein>
<dbReference type="Gene3D" id="3.40.50.980">
    <property type="match status" value="2"/>
</dbReference>
<dbReference type="InterPro" id="IPR000873">
    <property type="entry name" value="AMP-dep_synth/lig_dom"/>
</dbReference>
<comment type="caution">
    <text evidence="2">The sequence shown here is derived from an EMBL/GenBank/DDBJ whole genome shotgun (WGS) entry which is preliminary data.</text>
</comment>
<proteinExistence type="predicted"/>
<dbReference type="PANTHER" id="PTHR45527:SF14">
    <property type="entry name" value="PLIPASTATIN SYNTHASE SUBUNIT B"/>
    <property type="match status" value="1"/>
</dbReference>
<dbReference type="PRINTS" id="PR00154">
    <property type="entry name" value="AMPBINDING"/>
</dbReference>
<evidence type="ECO:0000259" key="1">
    <source>
        <dbReference type="Pfam" id="PF00501"/>
    </source>
</evidence>
<dbReference type="Pfam" id="PF00501">
    <property type="entry name" value="AMP-binding"/>
    <property type="match status" value="1"/>
</dbReference>